<organism evidence="3 4">
    <name type="scientific">Staphylococcus agnetis</name>
    <dbReference type="NCBI Taxonomy" id="985762"/>
    <lineage>
        <taxon>Bacteria</taxon>
        <taxon>Bacillati</taxon>
        <taxon>Bacillota</taxon>
        <taxon>Bacilli</taxon>
        <taxon>Bacillales</taxon>
        <taxon>Staphylococcaceae</taxon>
        <taxon>Staphylococcus</taxon>
    </lineage>
</organism>
<evidence type="ECO:0000256" key="1">
    <source>
        <dbReference type="SAM" id="MobiDB-lite"/>
    </source>
</evidence>
<feature type="chain" id="PRO_5044070806" description="Lipoprotein" evidence="2">
    <location>
        <begin position="25"/>
        <end position="224"/>
    </location>
</feature>
<proteinExistence type="predicted"/>
<comment type="caution">
    <text evidence="3">The sequence shown here is derived from an EMBL/GenBank/DDBJ whole genome shotgun (WGS) entry which is preliminary data.</text>
</comment>
<feature type="signal peptide" evidence="2">
    <location>
        <begin position="1"/>
        <end position="24"/>
    </location>
</feature>
<dbReference type="PROSITE" id="PS51257">
    <property type="entry name" value="PROKAR_LIPOPROTEIN"/>
    <property type="match status" value="1"/>
</dbReference>
<dbReference type="RefSeq" id="WP_107368790.1">
    <property type="nucleotide sequence ID" value="NZ_CP045927.1"/>
</dbReference>
<evidence type="ECO:0000313" key="3">
    <source>
        <dbReference type="EMBL" id="NJI01614.1"/>
    </source>
</evidence>
<dbReference type="AlphaFoldDB" id="A0A2T4MHG8"/>
<evidence type="ECO:0000313" key="4">
    <source>
        <dbReference type="Proteomes" id="UP000646308"/>
    </source>
</evidence>
<reference evidence="3" key="1">
    <citation type="submission" date="2019-11" db="EMBL/GenBank/DDBJ databases">
        <title>Whole genome comparisons of Staphylococcus agnetis isolates from cattle and chickens.</title>
        <authorList>
            <person name="Rhoads D."/>
            <person name="Shwani A."/>
            <person name="Adkins P."/>
            <person name="Calcutt M."/>
            <person name="Middleton J."/>
        </authorList>
    </citation>
    <scope>NUCLEOTIDE SEQUENCE</scope>
    <source>
        <strain evidence="3">1387</strain>
    </source>
</reference>
<accession>A0A2T4MHG8</accession>
<sequence length="224" mass="24860">MKLKALLGLVLTSFVLLTGCSLFGEDEDKKAKSESHQKKEQKEKKDKDKTKKEAQSTEENQTDKASTETVTTQKYDVNNVTDRAMLEAIIYGDYTEIDKIAAYKSAVANGVIPQGNVMEGPAAAAYESSLRIARGEEQSIYKTHSQHTDTTEDVNAEINAATTKDELINALRKKYNGGLSSGELQTKNAIEQGYYEGDDAEAVYKEIQQREADIAAGKYDHYRK</sequence>
<dbReference type="EMBL" id="WMFL01000029">
    <property type="protein sequence ID" value="NJI01614.1"/>
    <property type="molecule type" value="Genomic_DNA"/>
</dbReference>
<feature type="compositionally biased region" description="Basic and acidic residues" evidence="1">
    <location>
        <begin position="27"/>
        <end position="66"/>
    </location>
</feature>
<name>A0A2T4MHG8_9STAP</name>
<dbReference type="Proteomes" id="UP000646308">
    <property type="component" value="Unassembled WGS sequence"/>
</dbReference>
<gene>
    <name evidence="3" type="ORF">GLV84_01820</name>
</gene>
<feature type="region of interest" description="Disordered" evidence="1">
    <location>
        <begin position="27"/>
        <end position="70"/>
    </location>
</feature>
<evidence type="ECO:0008006" key="5">
    <source>
        <dbReference type="Google" id="ProtNLM"/>
    </source>
</evidence>
<evidence type="ECO:0000256" key="2">
    <source>
        <dbReference type="SAM" id="SignalP"/>
    </source>
</evidence>
<keyword evidence="2" id="KW-0732">Signal</keyword>
<dbReference type="GeneID" id="57690599"/>
<protein>
    <recommendedName>
        <fullName evidence="5">Lipoprotein</fullName>
    </recommendedName>
</protein>